<proteinExistence type="predicted"/>
<sequence length="196" mass="22323">MENFQLLASPWWVNLGVFVPVASFFLWRRYNFEISWARLLYAGLFGIAFGVNEAVVVVYLRAATDLLSGFEHGLAGTVESLSAYEQMQLLNAMPVTLVSIELVREAATLIILATVACAVARRIPERWALFLWMFAFWDIFYYIGLWIIVYWPPSLLTQDVLFLIPVPWIAQVWFPILVSILCIGAVALARTDKMQP</sequence>
<protein>
    <submittedName>
        <fullName evidence="2">Uncharacterized protein</fullName>
    </submittedName>
</protein>
<keyword evidence="1" id="KW-0812">Transmembrane</keyword>
<dbReference type="STRING" id="1798512.A3A39_03820"/>
<reference evidence="2 3" key="1">
    <citation type="journal article" date="2016" name="Nat. Commun.">
        <title>Thousands of microbial genomes shed light on interconnected biogeochemical processes in an aquifer system.</title>
        <authorList>
            <person name="Anantharaman K."/>
            <person name="Brown C.T."/>
            <person name="Hug L.A."/>
            <person name="Sharon I."/>
            <person name="Castelle C.J."/>
            <person name="Probst A.J."/>
            <person name="Thomas B.C."/>
            <person name="Singh A."/>
            <person name="Wilkins M.J."/>
            <person name="Karaoz U."/>
            <person name="Brodie E.L."/>
            <person name="Williams K.H."/>
            <person name="Hubbard S.S."/>
            <person name="Banfield J.F."/>
        </authorList>
    </citation>
    <scope>NUCLEOTIDE SEQUENCE [LARGE SCALE GENOMIC DNA]</scope>
</reference>
<feature type="transmembrane region" description="Helical" evidence="1">
    <location>
        <begin position="168"/>
        <end position="189"/>
    </location>
</feature>
<feature type="transmembrane region" description="Helical" evidence="1">
    <location>
        <begin position="6"/>
        <end position="27"/>
    </location>
</feature>
<comment type="caution">
    <text evidence="2">The sequence shown here is derived from an EMBL/GenBank/DDBJ whole genome shotgun (WGS) entry which is preliminary data.</text>
</comment>
<dbReference type="EMBL" id="MFLZ01000016">
    <property type="protein sequence ID" value="OGG79911.1"/>
    <property type="molecule type" value="Genomic_DNA"/>
</dbReference>
<keyword evidence="1" id="KW-1133">Transmembrane helix</keyword>
<name>A0A1F6F259_9BACT</name>
<evidence type="ECO:0000256" key="1">
    <source>
        <dbReference type="SAM" id="Phobius"/>
    </source>
</evidence>
<accession>A0A1F6F259</accession>
<evidence type="ECO:0000313" key="2">
    <source>
        <dbReference type="EMBL" id="OGG79911.1"/>
    </source>
</evidence>
<gene>
    <name evidence="2" type="ORF">A3A39_03820</name>
</gene>
<feature type="transmembrane region" description="Helical" evidence="1">
    <location>
        <begin position="102"/>
        <end position="120"/>
    </location>
</feature>
<feature type="transmembrane region" description="Helical" evidence="1">
    <location>
        <begin position="39"/>
        <end position="60"/>
    </location>
</feature>
<keyword evidence="1" id="KW-0472">Membrane</keyword>
<dbReference type="AlphaFoldDB" id="A0A1F6F259"/>
<dbReference type="Proteomes" id="UP000177372">
    <property type="component" value="Unassembled WGS sequence"/>
</dbReference>
<feature type="transmembrane region" description="Helical" evidence="1">
    <location>
        <begin position="127"/>
        <end position="148"/>
    </location>
</feature>
<organism evidence="2 3">
    <name type="scientific">Candidatus Kaiserbacteria bacterium RIFCSPLOWO2_01_FULL_54_13</name>
    <dbReference type="NCBI Taxonomy" id="1798512"/>
    <lineage>
        <taxon>Bacteria</taxon>
        <taxon>Candidatus Kaiseribacteriota</taxon>
    </lineage>
</organism>
<evidence type="ECO:0000313" key="3">
    <source>
        <dbReference type="Proteomes" id="UP000177372"/>
    </source>
</evidence>